<keyword evidence="3" id="KW-1185">Reference proteome</keyword>
<name>A0A9P7EY05_9AGAM</name>
<proteinExistence type="predicted"/>
<gene>
    <name evidence="2" type="ORF">F5147DRAFT_656568</name>
</gene>
<reference evidence="2" key="1">
    <citation type="journal article" date="2020" name="New Phytol.">
        <title>Comparative genomics reveals dynamic genome evolution in host specialist ectomycorrhizal fungi.</title>
        <authorList>
            <person name="Lofgren L.A."/>
            <person name="Nguyen N.H."/>
            <person name="Vilgalys R."/>
            <person name="Ruytinx J."/>
            <person name="Liao H.L."/>
            <person name="Branco S."/>
            <person name="Kuo A."/>
            <person name="LaButti K."/>
            <person name="Lipzen A."/>
            <person name="Andreopoulos W."/>
            <person name="Pangilinan J."/>
            <person name="Riley R."/>
            <person name="Hundley H."/>
            <person name="Na H."/>
            <person name="Barry K."/>
            <person name="Grigoriev I.V."/>
            <person name="Stajich J.E."/>
            <person name="Kennedy P.G."/>
        </authorList>
    </citation>
    <scope>NUCLEOTIDE SEQUENCE</scope>
    <source>
        <strain evidence="2">FC423</strain>
    </source>
</reference>
<accession>A0A9P7EY05</accession>
<organism evidence="2 3">
    <name type="scientific">Suillus discolor</name>
    <dbReference type="NCBI Taxonomy" id="1912936"/>
    <lineage>
        <taxon>Eukaryota</taxon>
        <taxon>Fungi</taxon>
        <taxon>Dikarya</taxon>
        <taxon>Basidiomycota</taxon>
        <taxon>Agaricomycotina</taxon>
        <taxon>Agaricomycetes</taxon>
        <taxon>Agaricomycetidae</taxon>
        <taxon>Boletales</taxon>
        <taxon>Suillineae</taxon>
        <taxon>Suillaceae</taxon>
        <taxon>Suillus</taxon>
    </lineage>
</organism>
<dbReference type="OrthoDB" id="3271139at2759"/>
<protein>
    <recommendedName>
        <fullName evidence="1">Fungal-type protein kinase domain-containing protein</fullName>
    </recommendedName>
</protein>
<comment type="caution">
    <text evidence="2">The sequence shown here is derived from an EMBL/GenBank/DDBJ whole genome shotgun (WGS) entry which is preliminary data.</text>
</comment>
<dbReference type="RefSeq" id="XP_041288212.1">
    <property type="nucleotide sequence ID" value="XM_041434129.1"/>
</dbReference>
<evidence type="ECO:0000313" key="3">
    <source>
        <dbReference type="Proteomes" id="UP000823399"/>
    </source>
</evidence>
<dbReference type="Proteomes" id="UP000823399">
    <property type="component" value="Unassembled WGS sequence"/>
</dbReference>
<evidence type="ECO:0000259" key="1">
    <source>
        <dbReference type="Pfam" id="PF17667"/>
    </source>
</evidence>
<sequence>MTHPGHSPTTYQQDFFGHIEYRSSKPIKAYKKWSITNIDTIIKPIEPIIRASLDLAEFRQSVQDGADEKYSYSPLLCGEPYGLRTSQRRTKSKGDPYSCYGRHPPFSHSRDTGVPDDPVFYRLALKTVGRPLCDADTTKDFILGSLAALRGHQILAEQGVLHRDMNPGNIIFGGPDCAEGWSQISNLPRWRSQTPETETVVLLHPPSLAAGQLNTKSVFLEDTVSSGTALLWLKNFYP</sequence>
<dbReference type="InterPro" id="IPR040976">
    <property type="entry name" value="Pkinase_fungal"/>
</dbReference>
<dbReference type="GeneID" id="64696388"/>
<dbReference type="EMBL" id="JABBWM010000069">
    <property type="protein sequence ID" value="KAG2096489.1"/>
    <property type="molecule type" value="Genomic_DNA"/>
</dbReference>
<dbReference type="Pfam" id="PF17667">
    <property type="entry name" value="Pkinase_fungal"/>
    <property type="match status" value="1"/>
</dbReference>
<feature type="domain" description="Fungal-type protein kinase" evidence="1">
    <location>
        <begin position="57"/>
        <end position="173"/>
    </location>
</feature>
<dbReference type="AlphaFoldDB" id="A0A9P7EY05"/>
<evidence type="ECO:0000313" key="2">
    <source>
        <dbReference type="EMBL" id="KAG2096489.1"/>
    </source>
</evidence>